<dbReference type="InterPro" id="IPR052360">
    <property type="entry name" value="Transcr_Regulatory_Proteins"/>
</dbReference>
<protein>
    <recommendedName>
        <fullName evidence="8">Zn(2)-C6 fungal-type domain-containing protein</fullName>
    </recommendedName>
</protein>
<feature type="compositionally biased region" description="Low complexity" evidence="7">
    <location>
        <begin position="601"/>
        <end position="623"/>
    </location>
</feature>
<gene>
    <name evidence="9" type="ORF">VSDG_01942</name>
</gene>
<sequence length="713" mass="78866">MLVIAAPALALAPTVSLPLRLPQRQQLSPASNPQSARGRRRIKCDEKRPACTQCTRSKKACPGYPPPPRSARPYEELPIAPRPRPQGQIEGAPPVIAMQPIQTNQVILPPRRLTKIQRRNTPPQTPVVQQSSITLYRPSTFPFAGQEGLYFQLFQSHTADELSGYFDSVFWSRLVLQECHDEAAIRHAVVALGALYKTLDKTTESPPSSPSAVIEPVDSAWEHWEVAVRSYSNACTSLFSVAGHDSRANRTRLMASILLACFDSFIGDHKQAIKQIQNGLALLEQLRAQRRRSFLPRPEEPVEDEIIQMFTRLAIQAKSYDMAFHFPKPYVIQLIQKPATDPSSPTSDVGSPVSLHQDPIPEQFTSLRDARLAWDALCEKMFRFTETLFATASQDNPLGVLPANLRQYGLGFKGQIEAWSTAFEPLLASRFSPGVTSQEKAAIAVLKMFNIMGQILFLMTFSANETQFDVFQPQFQMIVNLGLEVVGDEERRAAEKRCRNPRTCQHHKDHIPDIFGGYTYIANHIKPSFSADLGIVPPLYVVATKCRSPVIRRQAIQLLRSSSRREGMWDSELVARIGTWIMDIEEEDDTLVTPAHSRAGSFSDASGPSSQSFSQSLNGSSTSPASRQANGSIDFGDSLGPGGNARWDARRGSSVSLAAKPPPPPRAIPEAKRVMVKAVAFDLKKHSAVLQCGSRELAAGSPDLKTRVTEISW</sequence>
<feature type="region of interest" description="Disordered" evidence="7">
    <location>
        <begin position="23"/>
        <end position="89"/>
    </location>
</feature>
<dbReference type="Proteomes" id="UP000284375">
    <property type="component" value="Unassembled WGS sequence"/>
</dbReference>
<evidence type="ECO:0000313" key="10">
    <source>
        <dbReference type="Proteomes" id="UP000284375"/>
    </source>
</evidence>
<evidence type="ECO:0000259" key="8">
    <source>
        <dbReference type="Pfam" id="PF00172"/>
    </source>
</evidence>
<keyword evidence="4" id="KW-0238">DNA-binding</keyword>
<feature type="domain" description="Zn(2)-C6 fungal-type" evidence="8">
    <location>
        <begin position="39"/>
        <end position="69"/>
    </location>
</feature>
<keyword evidence="6" id="KW-0539">Nucleus</keyword>
<evidence type="ECO:0000256" key="6">
    <source>
        <dbReference type="ARBA" id="ARBA00023242"/>
    </source>
</evidence>
<dbReference type="InterPro" id="IPR036864">
    <property type="entry name" value="Zn2-C6_fun-type_DNA-bd_sf"/>
</dbReference>
<dbReference type="GO" id="GO:0008270">
    <property type="term" value="F:zinc ion binding"/>
    <property type="evidence" value="ECO:0007669"/>
    <property type="project" value="InterPro"/>
</dbReference>
<dbReference type="STRING" id="252740.A0A423WHS0"/>
<dbReference type="OrthoDB" id="39175at2759"/>
<dbReference type="Gene3D" id="4.10.240.10">
    <property type="entry name" value="Zn(2)-C6 fungal-type DNA-binding domain"/>
    <property type="match status" value="1"/>
</dbReference>
<keyword evidence="3" id="KW-0805">Transcription regulation</keyword>
<organism evidence="9 10">
    <name type="scientific">Cytospora chrysosperma</name>
    <name type="common">Cytospora canker fungus</name>
    <name type="synonym">Sphaeria chrysosperma</name>
    <dbReference type="NCBI Taxonomy" id="252740"/>
    <lineage>
        <taxon>Eukaryota</taxon>
        <taxon>Fungi</taxon>
        <taxon>Dikarya</taxon>
        <taxon>Ascomycota</taxon>
        <taxon>Pezizomycotina</taxon>
        <taxon>Sordariomycetes</taxon>
        <taxon>Sordariomycetidae</taxon>
        <taxon>Diaporthales</taxon>
        <taxon>Cytosporaceae</taxon>
        <taxon>Cytospora</taxon>
    </lineage>
</organism>
<proteinExistence type="predicted"/>
<evidence type="ECO:0000256" key="5">
    <source>
        <dbReference type="ARBA" id="ARBA00023163"/>
    </source>
</evidence>
<evidence type="ECO:0000256" key="7">
    <source>
        <dbReference type="SAM" id="MobiDB-lite"/>
    </source>
</evidence>
<dbReference type="Pfam" id="PF00172">
    <property type="entry name" value="Zn_clus"/>
    <property type="match status" value="1"/>
</dbReference>
<keyword evidence="1" id="KW-0479">Metal-binding</keyword>
<evidence type="ECO:0000256" key="1">
    <source>
        <dbReference type="ARBA" id="ARBA00022723"/>
    </source>
</evidence>
<keyword evidence="10" id="KW-1185">Reference proteome</keyword>
<reference evidence="9 10" key="1">
    <citation type="submission" date="2015-09" db="EMBL/GenBank/DDBJ databases">
        <title>Host preference determinants of Valsa canker pathogens revealed by comparative genomics.</title>
        <authorList>
            <person name="Yin Z."/>
            <person name="Huang L."/>
        </authorList>
    </citation>
    <scope>NUCLEOTIDE SEQUENCE [LARGE SCALE GENOMIC DNA]</scope>
    <source>
        <strain evidence="9 10">YSFL</strain>
    </source>
</reference>
<dbReference type="PANTHER" id="PTHR36206:SF4">
    <property type="entry name" value="HYPOTHETICAL CONSERVED PROTEIN (EUROFUNG)-RELATED"/>
    <property type="match status" value="1"/>
</dbReference>
<evidence type="ECO:0000256" key="3">
    <source>
        <dbReference type="ARBA" id="ARBA00023015"/>
    </source>
</evidence>
<comment type="caution">
    <text evidence="9">The sequence shown here is derived from an EMBL/GenBank/DDBJ whole genome shotgun (WGS) entry which is preliminary data.</text>
</comment>
<keyword evidence="5" id="KW-0804">Transcription</keyword>
<feature type="region of interest" description="Disordered" evidence="7">
    <location>
        <begin position="596"/>
        <end position="670"/>
    </location>
</feature>
<evidence type="ECO:0000256" key="4">
    <source>
        <dbReference type="ARBA" id="ARBA00023125"/>
    </source>
</evidence>
<dbReference type="CDD" id="cd00067">
    <property type="entry name" value="GAL4"/>
    <property type="match status" value="1"/>
</dbReference>
<dbReference type="EMBL" id="LJZO01000004">
    <property type="protein sequence ID" value="ROW02949.1"/>
    <property type="molecule type" value="Genomic_DNA"/>
</dbReference>
<dbReference type="AlphaFoldDB" id="A0A423WHS0"/>
<dbReference type="InterPro" id="IPR001138">
    <property type="entry name" value="Zn2Cys6_DnaBD"/>
</dbReference>
<dbReference type="PANTHER" id="PTHR36206">
    <property type="entry name" value="ASPERCRYPTIN BIOSYNTHESIS CLUSTER-SPECIFIC TRANSCRIPTION REGULATOR ATNN-RELATED"/>
    <property type="match status" value="1"/>
</dbReference>
<evidence type="ECO:0000313" key="9">
    <source>
        <dbReference type="EMBL" id="ROW02949.1"/>
    </source>
</evidence>
<accession>A0A423WHS0</accession>
<name>A0A423WHS0_CYTCH</name>
<evidence type="ECO:0000256" key="2">
    <source>
        <dbReference type="ARBA" id="ARBA00022833"/>
    </source>
</evidence>
<dbReference type="GO" id="GO:0003677">
    <property type="term" value="F:DNA binding"/>
    <property type="evidence" value="ECO:0007669"/>
    <property type="project" value="UniProtKB-KW"/>
</dbReference>
<keyword evidence="2" id="KW-0862">Zinc</keyword>
<dbReference type="GO" id="GO:0000981">
    <property type="term" value="F:DNA-binding transcription factor activity, RNA polymerase II-specific"/>
    <property type="evidence" value="ECO:0007669"/>
    <property type="project" value="InterPro"/>
</dbReference>